<feature type="short sequence motif" description="Histidine triad motif" evidence="1">
    <location>
        <begin position="96"/>
        <end position="100"/>
    </location>
</feature>
<dbReference type="Gene3D" id="3.30.428.10">
    <property type="entry name" value="HIT-like"/>
    <property type="match status" value="1"/>
</dbReference>
<dbReference type="InterPro" id="IPR036265">
    <property type="entry name" value="HIT-like_sf"/>
</dbReference>
<protein>
    <submittedName>
        <fullName evidence="3">HIT domain-containing protein</fullName>
    </submittedName>
</protein>
<dbReference type="Proteomes" id="UP001271769">
    <property type="component" value="Unassembled WGS sequence"/>
</dbReference>
<name>A0ABU5E0V3_9PROT</name>
<evidence type="ECO:0000313" key="4">
    <source>
        <dbReference type="Proteomes" id="UP001271769"/>
    </source>
</evidence>
<sequence length="158" mass="17444">MTADSCLLCRGAAADDELERIEVWQDAHWRLTVSLSSEVAGFAYLEPKRHIRYLHELDGAEAATFGPAIARCMAALKDATGAELVYVYVFGDGIPHLHVHLAPHRAGDALNDQMIRGEIVEEKLPNGMTRFFSTDFPALPRRDLEDAADRVRSLLIGG</sequence>
<evidence type="ECO:0000256" key="1">
    <source>
        <dbReference type="PROSITE-ProRule" id="PRU00464"/>
    </source>
</evidence>
<dbReference type="Pfam" id="PF01230">
    <property type="entry name" value="HIT"/>
    <property type="match status" value="1"/>
</dbReference>
<comment type="caution">
    <text evidence="3">The sequence shown here is derived from an EMBL/GenBank/DDBJ whole genome shotgun (WGS) entry which is preliminary data.</text>
</comment>
<dbReference type="RefSeq" id="WP_320501553.1">
    <property type="nucleotide sequence ID" value="NZ_JAXCLX010000002.1"/>
</dbReference>
<dbReference type="EMBL" id="JAXCLX010000002">
    <property type="protein sequence ID" value="MDY0873088.1"/>
    <property type="molecule type" value="Genomic_DNA"/>
</dbReference>
<dbReference type="PROSITE" id="PS51084">
    <property type="entry name" value="HIT_2"/>
    <property type="match status" value="1"/>
</dbReference>
<reference evidence="3 4" key="1">
    <citation type="journal article" date="2013" name="Antonie Van Leeuwenhoek">
        <title>Dongia rigui sp. nov., isolated from freshwater of a large wetland in Korea.</title>
        <authorList>
            <person name="Baik K.S."/>
            <person name="Hwang Y.M."/>
            <person name="Choi J.S."/>
            <person name="Kwon J."/>
            <person name="Seong C.N."/>
        </authorList>
    </citation>
    <scope>NUCLEOTIDE SEQUENCE [LARGE SCALE GENOMIC DNA]</scope>
    <source>
        <strain evidence="3 4">04SU4-P</strain>
    </source>
</reference>
<evidence type="ECO:0000313" key="3">
    <source>
        <dbReference type="EMBL" id="MDY0873088.1"/>
    </source>
</evidence>
<dbReference type="InterPro" id="IPR011146">
    <property type="entry name" value="HIT-like"/>
</dbReference>
<proteinExistence type="predicted"/>
<feature type="domain" description="HIT" evidence="2">
    <location>
        <begin position="7"/>
        <end position="111"/>
    </location>
</feature>
<accession>A0ABU5E0V3</accession>
<gene>
    <name evidence="3" type="ORF">SMD31_14190</name>
</gene>
<keyword evidence="4" id="KW-1185">Reference proteome</keyword>
<evidence type="ECO:0000259" key="2">
    <source>
        <dbReference type="PROSITE" id="PS51084"/>
    </source>
</evidence>
<organism evidence="3 4">
    <name type="scientific">Dongia rigui</name>
    <dbReference type="NCBI Taxonomy" id="940149"/>
    <lineage>
        <taxon>Bacteria</taxon>
        <taxon>Pseudomonadati</taxon>
        <taxon>Pseudomonadota</taxon>
        <taxon>Alphaproteobacteria</taxon>
        <taxon>Rhodospirillales</taxon>
        <taxon>Dongiaceae</taxon>
        <taxon>Dongia</taxon>
    </lineage>
</organism>
<dbReference type="SUPFAM" id="SSF54197">
    <property type="entry name" value="HIT-like"/>
    <property type="match status" value="1"/>
</dbReference>